<evidence type="ECO:0000313" key="2">
    <source>
        <dbReference type="EMBL" id="QDH13537.1"/>
    </source>
</evidence>
<keyword evidence="3" id="KW-1185">Reference proteome</keyword>
<keyword evidence="1" id="KW-0472">Membrane</keyword>
<dbReference type="PANTHER" id="PTHR18640">
    <property type="entry name" value="SOLUTE CARRIER FAMILY 10 MEMBER 7"/>
    <property type="match status" value="1"/>
</dbReference>
<dbReference type="KEGG" id="swf:E3E12_04245"/>
<proteinExistence type="predicted"/>
<dbReference type="EMBL" id="CP038231">
    <property type="protein sequence ID" value="QDH13537.1"/>
    <property type="molecule type" value="Genomic_DNA"/>
</dbReference>
<dbReference type="GO" id="GO:0005886">
    <property type="term" value="C:plasma membrane"/>
    <property type="evidence" value="ECO:0007669"/>
    <property type="project" value="TreeGrafter"/>
</dbReference>
<gene>
    <name evidence="2" type="ORF">E3E12_04245</name>
</gene>
<feature type="transmembrane region" description="Helical" evidence="1">
    <location>
        <begin position="30"/>
        <end position="48"/>
    </location>
</feature>
<name>A0A4Y6UAQ7_9PROT</name>
<feature type="transmembrane region" description="Helical" evidence="1">
    <location>
        <begin position="100"/>
        <end position="120"/>
    </location>
</feature>
<dbReference type="InterPro" id="IPR016833">
    <property type="entry name" value="Put_Na-Bile_cotransptr"/>
</dbReference>
<dbReference type="RefSeq" id="WP_141443244.1">
    <property type="nucleotide sequence ID" value="NZ_CP038231.1"/>
</dbReference>
<feature type="transmembrane region" description="Helical" evidence="1">
    <location>
        <begin position="69"/>
        <end position="94"/>
    </location>
</feature>
<reference evidence="2 3" key="1">
    <citation type="submission" date="2019-03" db="EMBL/GenBank/DDBJ databases">
        <title>The complete genome sequence of Swingsia_sp. F3b2 LMG30590(T).</title>
        <authorList>
            <person name="Chua K.-O."/>
            <person name="Chan K.-G."/>
            <person name="See-Too W.-S."/>
        </authorList>
    </citation>
    <scope>NUCLEOTIDE SEQUENCE [LARGE SCALE GENOMIC DNA]</scope>
    <source>
        <strain evidence="2 3">F3b2</strain>
    </source>
</reference>
<evidence type="ECO:0000256" key="1">
    <source>
        <dbReference type="SAM" id="Phobius"/>
    </source>
</evidence>
<organism evidence="2 3">
    <name type="scientific">Formicincola oecophyllae</name>
    <dbReference type="NCBI Taxonomy" id="2558361"/>
    <lineage>
        <taxon>Bacteria</taxon>
        <taxon>Pseudomonadati</taxon>
        <taxon>Pseudomonadota</taxon>
        <taxon>Alphaproteobacteria</taxon>
        <taxon>Acetobacterales</taxon>
        <taxon>Acetobacteraceae</taxon>
        <taxon>Formicincola</taxon>
    </lineage>
</organism>
<dbReference type="PIRSF" id="PIRSF026166">
    <property type="entry name" value="UCP026166"/>
    <property type="match status" value="1"/>
</dbReference>
<dbReference type="OrthoDB" id="9792271at2"/>
<evidence type="ECO:0000313" key="3">
    <source>
        <dbReference type="Proteomes" id="UP000318709"/>
    </source>
</evidence>
<feature type="transmembrane region" description="Helical" evidence="1">
    <location>
        <begin position="208"/>
        <end position="229"/>
    </location>
</feature>
<dbReference type="AlphaFoldDB" id="A0A4Y6UAQ7"/>
<sequence length="335" mass="35919">MKRPDPFLSALIGAVLLATFLPCPHAYQGALNHLTSLLIMFMFFFQGAKLQRSALWESLRDWKVQGCALLATFVVFPLIGVALYGLCHVAGMLPYLTPKLWTGLLFVCCLPSTVQSSIALTSIARGNVPAAICAATVSNIVGIFATPLLVALLLPAGAQAGGSAGGLQTIIDIARELLLPFVAGQAVQPWLGPIVRKHKILLKFTDQGSIIVMVYAAFSTAVLEGLWHRVPWQDFVLVALFCTVLLAIMLTLTDLAGRAMGLPRGDIIALQFCGSKKSLSTGIPMASVIFPHGAGVVELPLLIYHQIQLYVGATLARHYARKLARKEGAQAKPQP</sequence>
<feature type="transmembrane region" description="Helical" evidence="1">
    <location>
        <begin position="132"/>
        <end position="157"/>
    </location>
</feature>
<dbReference type="Pfam" id="PF13593">
    <property type="entry name" value="SBF_like"/>
    <property type="match status" value="1"/>
</dbReference>
<dbReference type="Gene3D" id="1.20.1530.20">
    <property type="match status" value="1"/>
</dbReference>
<protein>
    <submittedName>
        <fullName evidence="2">Bile acid:sodium symporter</fullName>
    </submittedName>
</protein>
<keyword evidence="1" id="KW-0812">Transmembrane</keyword>
<dbReference type="PANTHER" id="PTHR18640:SF5">
    <property type="entry name" value="SODIUM_BILE ACID COTRANSPORTER 7"/>
    <property type="match status" value="1"/>
</dbReference>
<keyword evidence="1" id="KW-1133">Transmembrane helix</keyword>
<dbReference type="InterPro" id="IPR038770">
    <property type="entry name" value="Na+/solute_symporter_sf"/>
</dbReference>
<accession>A0A4Y6UAQ7</accession>
<dbReference type="Proteomes" id="UP000318709">
    <property type="component" value="Chromosome"/>
</dbReference>
<feature type="transmembrane region" description="Helical" evidence="1">
    <location>
        <begin position="235"/>
        <end position="256"/>
    </location>
</feature>